<gene>
    <name evidence="2" type="ORF">RCL2_000521700</name>
    <name evidence="1" type="ORF">RclHR1_01040010</name>
</gene>
<accession>A0A2Z6Q2G5</accession>
<organism evidence="1 3">
    <name type="scientific">Rhizophagus clarus</name>
    <dbReference type="NCBI Taxonomy" id="94130"/>
    <lineage>
        <taxon>Eukaryota</taxon>
        <taxon>Fungi</taxon>
        <taxon>Fungi incertae sedis</taxon>
        <taxon>Mucoromycota</taxon>
        <taxon>Glomeromycotina</taxon>
        <taxon>Glomeromycetes</taxon>
        <taxon>Glomerales</taxon>
        <taxon>Glomeraceae</taxon>
        <taxon>Rhizophagus</taxon>
    </lineage>
</organism>
<dbReference type="EMBL" id="BEXD01000047">
    <property type="protein sequence ID" value="GBB83705.1"/>
    <property type="molecule type" value="Genomic_DNA"/>
</dbReference>
<reference evidence="1 3" key="1">
    <citation type="submission" date="2017-11" db="EMBL/GenBank/DDBJ databases">
        <title>The genome of Rhizophagus clarus HR1 reveals common genetic basis of auxotrophy among arbuscular mycorrhizal fungi.</title>
        <authorList>
            <person name="Kobayashi Y."/>
        </authorList>
    </citation>
    <scope>NUCLEOTIDE SEQUENCE [LARGE SCALE GENOMIC DNA]</scope>
    <source>
        <strain evidence="1 3">HR1</strain>
    </source>
</reference>
<evidence type="ECO:0000313" key="2">
    <source>
        <dbReference type="EMBL" id="GES77887.1"/>
    </source>
</evidence>
<protein>
    <submittedName>
        <fullName evidence="1">Uncharacterized protein</fullName>
    </submittedName>
</protein>
<reference evidence="2" key="2">
    <citation type="submission" date="2019-10" db="EMBL/GenBank/DDBJ databases">
        <title>Conservation and host-specific expression of non-tandemly repeated heterogenous ribosome RNA gene in arbuscular mycorrhizal fungi.</title>
        <authorList>
            <person name="Maeda T."/>
            <person name="Kobayashi Y."/>
            <person name="Nakagawa T."/>
            <person name="Ezawa T."/>
            <person name="Yamaguchi K."/>
            <person name="Bino T."/>
            <person name="Nishimoto Y."/>
            <person name="Shigenobu S."/>
            <person name="Kawaguchi M."/>
        </authorList>
    </citation>
    <scope>NUCLEOTIDE SEQUENCE</scope>
    <source>
        <strain evidence="2">HR1</strain>
    </source>
</reference>
<evidence type="ECO:0000313" key="1">
    <source>
        <dbReference type="EMBL" id="GBB83705.1"/>
    </source>
</evidence>
<name>A0A2Z6Q2G5_9GLOM</name>
<keyword evidence="3" id="KW-1185">Reference proteome</keyword>
<proteinExistence type="predicted"/>
<dbReference type="Proteomes" id="UP000615446">
    <property type="component" value="Unassembled WGS sequence"/>
</dbReference>
<comment type="caution">
    <text evidence="1">The sequence shown here is derived from an EMBL/GenBank/DDBJ whole genome shotgun (WGS) entry which is preliminary data.</text>
</comment>
<dbReference type="AlphaFoldDB" id="A0A2Z6Q2G5"/>
<dbReference type="EMBL" id="BLAL01000034">
    <property type="protein sequence ID" value="GES77887.1"/>
    <property type="molecule type" value="Genomic_DNA"/>
</dbReference>
<evidence type="ECO:0000313" key="3">
    <source>
        <dbReference type="Proteomes" id="UP000247702"/>
    </source>
</evidence>
<dbReference type="Proteomes" id="UP000247702">
    <property type="component" value="Unassembled WGS sequence"/>
</dbReference>
<sequence>MAELGTITREEIADEVCQDRDDKHKYFFLLISTDNSPTNYHQVVNKALVKNNECDWKKVEGIPNVKLYFGHFESREKAAQNRLKVKKEIETDAENAKPHLILSEAFCYREYVLET</sequence>